<accession>A0AAV4FAP5</accession>
<comment type="caution">
    <text evidence="2">The sequence shown here is derived from an EMBL/GenBank/DDBJ whole genome shotgun (WGS) entry which is preliminary data.</text>
</comment>
<evidence type="ECO:0000256" key="1">
    <source>
        <dbReference type="SAM" id="MobiDB-lite"/>
    </source>
</evidence>
<dbReference type="Proteomes" id="UP000762676">
    <property type="component" value="Unassembled WGS sequence"/>
</dbReference>
<reference evidence="2 3" key="1">
    <citation type="journal article" date="2021" name="Elife">
        <title>Chloroplast acquisition without the gene transfer in kleptoplastic sea slugs, Plakobranchus ocellatus.</title>
        <authorList>
            <person name="Maeda T."/>
            <person name="Takahashi S."/>
            <person name="Yoshida T."/>
            <person name="Shimamura S."/>
            <person name="Takaki Y."/>
            <person name="Nagai Y."/>
            <person name="Toyoda A."/>
            <person name="Suzuki Y."/>
            <person name="Arimoto A."/>
            <person name="Ishii H."/>
            <person name="Satoh N."/>
            <person name="Nishiyama T."/>
            <person name="Hasebe M."/>
            <person name="Maruyama T."/>
            <person name="Minagawa J."/>
            <person name="Obokata J."/>
            <person name="Shigenobu S."/>
        </authorList>
    </citation>
    <scope>NUCLEOTIDE SEQUENCE [LARGE SCALE GENOMIC DNA]</scope>
</reference>
<sequence length="93" mass="10357">MGSSIFRQGSVAAGHGVVQFEKSKTKTAINSPEQAAESGEEDISSNQEEEAPYNDENKRDTVDTTRMPSFLKNDQSSDEDEDEEEEKEINPKM</sequence>
<protein>
    <submittedName>
        <fullName evidence="2">Uncharacterized protein</fullName>
    </submittedName>
</protein>
<feature type="region of interest" description="Disordered" evidence="1">
    <location>
        <begin position="1"/>
        <end position="93"/>
    </location>
</feature>
<evidence type="ECO:0000313" key="3">
    <source>
        <dbReference type="Proteomes" id="UP000762676"/>
    </source>
</evidence>
<feature type="compositionally biased region" description="Acidic residues" evidence="1">
    <location>
        <begin position="76"/>
        <end position="87"/>
    </location>
</feature>
<organism evidence="2 3">
    <name type="scientific">Elysia marginata</name>
    <dbReference type="NCBI Taxonomy" id="1093978"/>
    <lineage>
        <taxon>Eukaryota</taxon>
        <taxon>Metazoa</taxon>
        <taxon>Spiralia</taxon>
        <taxon>Lophotrochozoa</taxon>
        <taxon>Mollusca</taxon>
        <taxon>Gastropoda</taxon>
        <taxon>Heterobranchia</taxon>
        <taxon>Euthyneura</taxon>
        <taxon>Panpulmonata</taxon>
        <taxon>Sacoglossa</taxon>
        <taxon>Placobranchoidea</taxon>
        <taxon>Plakobranchidae</taxon>
        <taxon>Elysia</taxon>
    </lineage>
</organism>
<dbReference type="AlphaFoldDB" id="A0AAV4FAP5"/>
<gene>
    <name evidence="2" type="ORF">ElyMa_005650100</name>
</gene>
<dbReference type="EMBL" id="BMAT01011313">
    <property type="protein sequence ID" value="GFR70307.1"/>
    <property type="molecule type" value="Genomic_DNA"/>
</dbReference>
<evidence type="ECO:0000313" key="2">
    <source>
        <dbReference type="EMBL" id="GFR70307.1"/>
    </source>
</evidence>
<name>A0AAV4FAP5_9GAST</name>
<proteinExistence type="predicted"/>
<keyword evidence="3" id="KW-1185">Reference proteome</keyword>
<feature type="compositionally biased region" description="Acidic residues" evidence="1">
    <location>
        <begin position="38"/>
        <end position="53"/>
    </location>
</feature>